<sequence>MPQVFITGATGLLGSYLAKGFVDKGYAVKALKRDSSKMDFLGEYAHKITWIEGDISDLVILDKAIETGDMVIHSAAVVSFDSADKDLMMKTNVEGTANVVNTCLSKEIKKLIHISSVAALGKKKGQTYVNEESRWEDSDWNTNYAQSKYLSELEVWRGINEGLPAVILNPSLIFGAGKWQQTSLKVFDYIAKGGKMYPTGTANVVDVRDILKAVLYLAESNITGERFILNGHTLSYKELFEKIANLMNKKPPFLKVSPFLAEIAWRISSLIALFTFRRPFISKETARNSQRQIVYQNEKIRKFIPDFSFTPLQETLEWVVKNKQ</sequence>
<accession>A0A2N3I4T4</accession>
<dbReference type="PANTHER" id="PTHR48079:SF6">
    <property type="entry name" value="NAD(P)-BINDING DOMAIN-CONTAINING PROTEIN-RELATED"/>
    <property type="match status" value="1"/>
</dbReference>
<keyword evidence="2" id="KW-0413">Isomerase</keyword>
<dbReference type="PANTHER" id="PTHR48079">
    <property type="entry name" value="PROTEIN YEEZ"/>
    <property type="match status" value="1"/>
</dbReference>
<reference evidence="2 3" key="1">
    <citation type="submission" date="2017-06" db="EMBL/GenBank/DDBJ databases">
        <title>Raineya orbicola gen. nov., sp. nov. a slightly thermophilic bacterium of the phylum Bacteroidetes and the description of Raineyaceae fam. nov.</title>
        <authorList>
            <person name="Albuquerque L."/>
            <person name="Polonia A.R.M."/>
            <person name="Barroso C."/>
            <person name="Froufe H.J.C."/>
            <person name="Lage O."/>
            <person name="Lobo-Da-Cunha A."/>
            <person name="Egas C."/>
            <person name="Da Costa M.S."/>
        </authorList>
    </citation>
    <scope>NUCLEOTIDE SEQUENCE [LARGE SCALE GENOMIC DNA]</scope>
    <source>
        <strain evidence="2 3">SPSPC-11</strain>
    </source>
</reference>
<evidence type="ECO:0000313" key="3">
    <source>
        <dbReference type="Proteomes" id="UP000233387"/>
    </source>
</evidence>
<dbReference type="InterPro" id="IPR036291">
    <property type="entry name" value="NAD(P)-bd_dom_sf"/>
</dbReference>
<organism evidence="2 3">
    <name type="scientific">Raineya orbicola</name>
    <dbReference type="NCBI Taxonomy" id="2016530"/>
    <lineage>
        <taxon>Bacteria</taxon>
        <taxon>Pseudomonadati</taxon>
        <taxon>Bacteroidota</taxon>
        <taxon>Cytophagia</taxon>
        <taxon>Cytophagales</taxon>
        <taxon>Raineyaceae</taxon>
        <taxon>Raineya</taxon>
    </lineage>
</organism>
<name>A0A2N3I4T4_9BACT</name>
<dbReference type="Proteomes" id="UP000233387">
    <property type="component" value="Unassembled WGS sequence"/>
</dbReference>
<dbReference type="Pfam" id="PF01370">
    <property type="entry name" value="Epimerase"/>
    <property type="match status" value="1"/>
</dbReference>
<dbReference type="Gene3D" id="3.40.50.720">
    <property type="entry name" value="NAD(P)-binding Rossmann-like Domain"/>
    <property type="match status" value="1"/>
</dbReference>
<dbReference type="OrthoDB" id="596910at2"/>
<feature type="domain" description="NAD-dependent epimerase/dehydratase" evidence="1">
    <location>
        <begin position="4"/>
        <end position="220"/>
    </location>
</feature>
<keyword evidence="3" id="KW-1185">Reference proteome</keyword>
<evidence type="ECO:0000313" key="2">
    <source>
        <dbReference type="EMBL" id="PKQ65302.1"/>
    </source>
</evidence>
<evidence type="ECO:0000259" key="1">
    <source>
        <dbReference type="Pfam" id="PF01370"/>
    </source>
</evidence>
<dbReference type="SUPFAM" id="SSF51735">
    <property type="entry name" value="NAD(P)-binding Rossmann-fold domains"/>
    <property type="match status" value="1"/>
</dbReference>
<dbReference type="RefSeq" id="WP_101359805.1">
    <property type="nucleotide sequence ID" value="NZ_NKXO01000060.1"/>
</dbReference>
<dbReference type="InterPro" id="IPR051783">
    <property type="entry name" value="NAD(P)-dependent_oxidoreduct"/>
</dbReference>
<dbReference type="GO" id="GO:0016853">
    <property type="term" value="F:isomerase activity"/>
    <property type="evidence" value="ECO:0007669"/>
    <property type="project" value="UniProtKB-KW"/>
</dbReference>
<dbReference type="GO" id="GO:0004029">
    <property type="term" value="F:aldehyde dehydrogenase (NAD+) activity"/>
    <property type="evidence" value="ECO:0007669"/>
    <property type="project" value="TreeGrafter"/>
</dbReference>
<proteinExistence type="predicted"/>
<dbReference type="AlphaFoldDB" id="A0A2N3I4T4"/>
<comment type="caution">
    <text evidence="2">The sequence shown here is derived from an EMBL/GenBank/DDBJ whole genome shotgun (WGS) entry which is preliminary data.</text>
</comment>
<gene>
    <name evidence="2" type="ORF">Rain11_2547</name>
</gene>
<dbReference type="EMBL" id="NKXO01000060">
    <property type="protein sequence ID" value="PKQ65302.1"/>
    <property type="molecule type" value="Genomic_DNA"/>
</dbReference>
<dbReference type="GO" id="GO:0005737">
    <property type="term" value="C:cytoplasm"/>
    <property type="evidence" value="ECO:0007669"/>
    <property type="project" value="TreeGrafter"/>
</dbReference>
<protein>
    <submittedName>
        <fullName evidence="2">3-beta hydroxysteroid dehydrogenase/isomerase family</fullName>
    </submittedName>
</protein>
<dbReference type="InterPro" id="IPR001509">
    <property type="entry name" value="Epimerase_deHydtase"/>
</dbReference>